<reference evidence="2 3" key="1">
    <citation type="submission" date="2018-10" db="EMBL/GenBank/DDBJ databases">
        <title>Sequencing the genomes of 1000 actinobacteria strains.</title>
        <authorList>
            <person name="Klenk H.-P."/>
        </authorList>
    </citation>
    <scope>NUCLEOTIDE SEQUENCE [LARGE SCALE GENOMIC DNA]</scope>
    <source>
        <strain evidence="2 3">DSM 43911</strain>
    </source>
</reference>
<keyword evidence="3" id="KW-1185">Reference proteome</keyword>
<dbReference type="Proteomes" id="UP000272729">
    <property type="component" value="Unassembled WGS sequence"/>
</dbReference>
<dbReference type="EMBL" id="RBXR01000001">
    <property type="protein sequence ID" value="RKT69710.1"/>
    <property type="molecule type" value="Genomic_DNA"/>
</dbReference>
<evidence type="ECO:0000313" key="3">
    <source>
        <dbReference type="Proteomes" id="UP000272729"/>
    </source>
</evidence>
<accession>A0A495X6K1</accession>
<dbReference type="RefSeq" id="WP_121221660.1">
    <property type="nucleotide sequence ID" value="NZ_JBIUBA010000038.1"/>
</dbReference>
<proteinExistence type="predicted"/>
<sequence length="58" mass="6400">MKTKKTWRRSSYSGAANNCVELAVGPTAAVVRDSKKPGLELTFRDGPFRAFLSALRRS</sequence>
<gene>
    <name evidence="2" type="ORF">DFJ66_2948</name>
</gene>
<protein>
    <submittedName>
        <fullName evidence="2">Uncharacterized protein DUF397</fullName>
    </submittedName>
</protein>
<evidence type="ECO:0000313" key="2">
    <source>
        <dbReference type="EMBL" id="RKT69710.1"/>
    </source>
</evidence>
<evidence type="ECO:0000259" key="1">
    <source>
        <dbReference type="Pfam" id="PF04149"/>
    </source>
</evidence>
<comment type="caution">
    <text evidence="2">The sequence shown here is derived from an EMBL/GenBank/DDBJ whole genome shotgun (WGS) entry which is preliminary data.</text>
</comment>
<dbReference type="AlphaFoldDB" id="A0A495X6K1"/>
<organism evidence="2 3">
    <name type="scientific">Saccharothrix variisporea</name>
    <dbReference type="NCBI Taxonomy" id="543527"/>
    <lineage>
        <taxon>Bacteria</taxon>
        <taxon>Bacillati</taxon>
        <taxon>Actinomycetota</taxon>
        <taxon>Actinomycetes</taxon>
        <taxon>Pseudonocardiales</taxon>
        <taxon>Pseudonocardiaceae</taxon>
        <taxon>Saccharothrix</taxon>
    </lineage>
</organism>
<dbReference type="Pfam" id="PF04149">
    <property type="entry name" value="DUF397"/>
    <property type="match status" value="1"/>
</dbReference>
<name>A0A495X6K1_9PSEU</name>
<dbReference type="InterPro" id="IPR007278">
    <property type="entry name" value="DUF397"/>
</dbReference>
<dbReference type="OrthoDB" id="3697313at2"/>
<feature type="domain" description="DUF397" evidence="1">
    <location>
        <begin position="6"/>
        <end position="56"/>
    </location>
</feature>